<sequence length="410" mass="46803">MSSIKRINRADHVGSLLRPPTLFEKRTLFEQHKCSLAELRQAEDDAVTELVELQRSLDLATWTDGESKKASFFDGVFENLEGMLFMPARPINEFKRYMPHIGASSSGRPCPSLSWPLAMLYAMGAPSDATFYCNGKIKRTKPFYVEEFKALKRVVPEQDVERIKINVCAPTWWHHRHGSTLSYDTNIYRTDDEFFSDLGTAYREEFQELYQLGCRNIQIDDPTFAFFCYEPTLAGMRAEGINPAELLDTYIRAINYCTKDRPKDLRIGLHICRGNYKGLHFCEGSYDHIAERVFTGMDVDALYLEYDDDRSGSFDALKHVPLDKTVVLGLICSKNGNLESIEKLKEQVDEAATVMSKGNLKRSKEAAMKQLWISPQCGFAAVWQGNPVTEQEEKAKLELVVEAARQIWKD</sequence>
<protein>
    <recommendedName>
        <fullName evidence="1">Cobalamin-independent methionine synthase MetE C-terminal/archaeal domain-containing protein</fullName>
    </recommendedName>
</protein>
<dbReference type="InterPro" id="IPR002629">
    <property type="entry name" value="Met_Synth_C/arc"/>
</dbReference>
<name>A0A8H5HLS8_9AGAR</name>
<dbReference type="PANTHER" id="PTHR43844">
    <property type="entry name" value="METHIONINE SYNTHASE"/>
    <property type="match status" value="1"/>
</dbReference>
<dbReference type="PANTHER" id="PTHR43844:SF2">
    <property type="entry name" value="SYNTHASE, VITAMIN-B12 INDEPENDENT, PUTATIVE (AFU_ORTHOLOGUE AFUA_3G12060)-RELATED"/>
    <property type="match status" value="1"/>
</dbReference>
<dbReference type="GO" id="GO:0008270">
    <property type="term" value="F:zinc ion binding"/>
    <property type="evidence" value="ECO:0007669"/>
    <property type="project" value="InterPro"/>
</dbReference>
<accession>A0A8H5HLS8</accession>
<dbReference type="EMBL" id="JAACJN010000040">
    <property type="protein sequence ID" value="KAF5385436.1"/>
    <property type="molecule type" value="Genomic_DNA"/>
</dbReference>
<dbReference type="OrthoDB" id="7772923at2759"/>
<keyword evidence="3" id="KW-1185">Reference proteome</keyword>
<dbReference type="Proteomes" id="UP000518752">
    <property type="component" value="Unassembled WGS sequence"/>
</dbReference>
<dbReference type="Gene3D" id="3.20.20.210">
    <property type="match status" value="1"/>
</dbReference>
<organism evidence="2 3">
    <name type="scientific">Collybiopsis confluens</name>
    <dbReference type="NCBI Taxonomy" id="2823264"/>
    <lineage>
        <taxon>Eukaryota</taxon>
        <taxon>Fungi</taxon>
        <taxon>Dikarya</taxon>
        <taxon>Basidiomycota</taxon>
        <taxon>Agaricomycotina</taxon>
        <taxon>Agaricomycetes</taxon>
        <taxon>Agaricomycetidae</taxon>
        <taxon>Agaricales</taxon>
        <taxon>Marasmiineae</taxon>
        <taxon>Omphalotaceae</taxon>
        <taxon>Collybiopsis</taxon>
    </lineage>
</organism>
<dbReference type="CDD" id="cd03311">
    <property type="entry name" value="CIMS_C_terminal_like"/>
    <property type="match status" value="1"/>
</dbReference>
<comment type="caution">
    <text evidence="2">The sequence shown here is derived from an EMBL/GenBank/DDBJ whole genome shotgun (WGS) entry which is preliminary data.</text>
</comment>
<evidence type="ECO:0000313" key="3">
    <source>
        <dbReference type="Proteomes" id="UP000518752"/>
    </source>
</evidence>
<feature type="domain" description="Cobalamin-independent methionine synthase MetE C-terminal/archaeal" evidence="1">
    <location>
        <begin position="193"/>
        <end position="405"/>
    </location>
</feature>
<gene>
    <name evidence="2" type="ORF">D9757_005342</name>
</gene>
<dbReference type="GO" id="GO:0009086">
    <property type="term" value="P:methionine biosynthetic process"/>
    <property type="evidence" value="ECO:0007669"/>
    <property type="project" value="InterPro"/>
</dbReference>
<dbReference type="InterPro" id="IPR038071">
    <property type="entry name" value="UROD/MetE-like_sf"/>
</dbReference>
<dbReference type="GO" id="GO:0003871">
    <property type="term" value="F:5-methyltetrahydropteroyltriglutamate-homocysteine S-methyltransferase activity"/>
    <property type="evidence" value="ECO:0007669"/>
    <property type="project" value="InterPro"/>
</dbReference>
<dbReference type="Pfam" id="PF01717">
    <property type="entry name" value="Meth_synt_2"/>
    <property type="match status" value="1"/>
</dbReference>
<proteinExistence type="predicted"/>
<evidence type="ECO:0000313" key="2">
    <source>
        <dbReference type="EMBL" id="KAF5385436.1"/>
    </source>
</evidence>
<reference evidence="2 3" key="1">
    <citation type="journal article" date="2020" name="ISME J.">
        <title>Uncovering the hidden diversity of litter-decomposition mechanisms in mushroom-forming fungi.</title>
        <authorList>
            <person name="Floudas D."/>
            <person name="Bentzer J."/>
            <person name="Ahren D."/>
            <person name="Johansson T."/>
            <person name="Persson P."/>
            <person name="Tunlid A."/>
        </authorList>
    </citation>
    <scope>NUCLEOTIDE SEQUENCE [LARGE SCALE GENOMIC DNA]</scope>
    <source>
        <strain evidence="2 3">CBS 406.79</strain>
    </source>
</reference>
<evidence type="ECO:0000259" key="1">
    <source>
        <dbReference type="Pfam" id="PF01717"/>
    </source>
</evidence>
<dbReference type="SUPFAM" id="SSF51726">
    <property type="entry name" value="UROD/MetE-like"/>
    <property type="match status" value="1"/>
</dbReference>
<dbReference type="AlphaFoldDB" id="A0A8H5HLS8"/>